<dbReference type="InterPro" id="IPR045069">
    <property type="entry name" value="MATE_euk"/>
</dbReference>
<feature type="transmembrane region" description="Helical" evidence="6">
    <location>
        <begin position="133"/>
        <end position="157"/>
    </location>
</feature>
<reference evidence="8" key="2">
    <citation type="submission" date="2025-08" db="UniProtKB">
        <authorList>
            <consortium name="RefSeq"/>
        </authorList>
    </citation>
    <scope>IDENTIFICATION</scope>
    <source>
        <tissue evidence="8">Leaf</tissue>
    </source>
</reference>
<evidence type="ECO:0000256" key="6">
    <source>
        <dbReference type="RuleBase" id="RU004914"/>
    </source>
</evidence>
<evidence type="ECO:0000256" key="2">
    <source>
        <dbReference type="ARBA" id="ARBA00010199"/>
    </source>
</evidence>
<keyword evidence="7" id="KW-1185">Reference proteome</keyword>
<dbReference type="GO" id="GO:0015297">
    <property type="term" value="F:antiporter activity"/>
    <property type="evidence" value="ECO:0007669"/>
    <property type="project" value="InterPro"/>
</dbReference>
<feature type="transmembrane region" description="Helical" evidence="6">
    <location>
        <begin position="197"/>
        <end position="217"/>
    </location>
</feature>
<feature type="transmembrane region" description="Helical" evidence="6">
    <location>
        <begin position="420"/>
        <end position="444"/>
    </location>
</feature>
<reference evidence="7" key="1">
    <citation type="journal article" date="2021" name="Nat. Commun.">
        <title>Genomic analyses provide insights into spinach domestication and the genetic basis of agronomic traits.</title>
        <authorList>
            <person name="Cai X."/>
            <person name="Sun X."/>
            <person name="Xu C."/>
            <person name="Sun H."/>
            <person name="Wang X."/>
            <person name="Ge C."/>
            <person name="Zhang Z."/>
            <person name="Wang Q."/>
            <person name="Fei Z."/>
            <person name="Jiao C."/>
            <person name="Wang Q."/>
        </authorList>
    </citation>
    <scope>NUCLEOTIDE SEQUENCE [LARGE SCALE GENOMIC DNA]</scope>
    <source>
        <strain evidence="7">cv. Varoflay</strain>
    </source>
</reference>
<proteinExistence type="inferred from homology"/>
<keyword evidence="3 6" id="KW-0812">Transmembrane</keyword>
<dbReference type="GO" id="GO:0022857">
    <property type="term" value="F:transmembrane transporter activity"/>
    <property type="evidence" value="ECO:0000318"/>
    <property type="project" value="GO_Central"/>
</dbReference>
<dbReference type="Proteomes" id="UP000813463">
    <property type="component" value="Chromosome 1"/>
</dbReference>
<organism evidence="7 8">
    <name type="scientific">Spinacia oleracea</name>
    <name type="common">Spinach</name>
    <dbReference type="NCBI Taxonomy" id="3562"/>
    <lineage>
        <taxon>Eukaryota</taxon>
        <taxon>Viridiplantae</taxon>
        <taxon>Streptophyta</taxon>
        <taxon>Embryophyta</taxon>
        <taxon>Tracheophyta</taxon>
        <taxon>Spermatophyta</taxon>
        <taxon>Magnoliopsida</taxon>
        <taxon>eudicotyledons</taxon>
        <taxon>Gunneridae</taxon>
        <taxon>Pentapetalae</taxon>
        <taxon>Caryophyllales</taxon>
        <taxon>Chenopodiaceae</taxon>
        <taxon>Chenopodioideae</taxon>
        <taxon>Anserineae</taxon>
        <taxon>Spinacia</taxon>
    </lineage>
</organism>
<gene>
    <name evidence="8" type="primary">LOC110793132</name>
</gene>
<evidence type="ECO:0000256" key="3">
    <source>
        <dbReference type="ARBA" id="ARBA00022692"/>
    </source>
</evidence>
<dbReference type="PANTHER" id="PTHR11206">
    <property type="entry name" value="MULTIDRUG RESISTANCE PROTEIN"/>
    <property type="match status" value="1"/>
</dbReference>
<keyword evidence="4 6" id="KW-1133">Transmembrane helix</keyword>
<comment type="subcellular location">
    <subcellularLocation>
        <location evidence="1">Membrane</location>
        <topology evidence="1">Multi-pass membrane protein</topology>
    </subcellularLocation>
</comment>
<feature type="transmembrane region" description="Helical" evidence="6">
    <location>
        <begin position="223"/>
        <end position="248"/>
    </location>
</feature>
<comment type="similarity">
    <text evidence="2 6">Belongs to the multi antimicrobial extrusion (MATE) (TC 2.A.66.1) family.</text>
</comment>
<dbReference type="Pfam" id="PF01554">
    <property type="entry name" value="MatE"/>
    <property type="match status" value="2"/>
</dbReference>
<evidence type="ECO:0000256" key="4">
    <source>
        <dbReference type="ARBA" id="ARBA00022989"/>
    </source>
</evidence>
<evidence type="ECO:0000313" key="7">
    <source>
        <dbReference type="Proteomes" id="UP000813463"/>
    </source>
</evidence>
<dbReference type="GO" id="GO:0005774">
    <property type="term" value="C:vacuolar membrane"/>
    <property type="evidence" value="ECO:0000318"/>
    <property type="project" value="GO_Central"/>
</dbReference>
<feature type="transmembrane region" description="Helical" evidence="6">
    <location>
        <begin position="269"/>
        <end position="295"/>
    </location>
</feature>
<evidence type="ECO:0000256" key="1">
    <source>
        <dbReference type="ARBA" id="ARBA00004141"/>
    </source>
</evidence>
<feature type="transmembrane region" description="Helical" evidence="6">
    <location>
        <begin position="91"/>
        <end position="112"/>
    </location>
</feature>
<evidence type="ECO:0000313" key="8">
    <source>
        <dbReference type="RefSeq" id="XP_021853667.1"/>
    </source>
</evidence>
<protein>
    <recommendedName>
        <fullName evidence="6">Protein DETOXIFICATION</fullName>
    </recommendedName>
    <alternativeName>
        <fullName evidence="6">Multidrug and toxic compound extrusion protein</fullName>
    </alternativeName>
</protein>
<dbReference type="InterPro" id="IPR002528">
    <property type="entry name" value="MATE_fam"/>
</dbReference>
<feature type="transmembrane region" description="Helical" evidence="6">
    <location>
        <begin position="450"/>
        <end position="471"/>
    </location>
</feature>
<feature type="transmembrane region" description="Helical" evidence="6">
    <location>
        <begin position="307"/>
        <end position="329"/>
    </location>
</feature>
<feature type="transmembrane region" description="Helical" evidence="6">
    <location>
        <begin position="51"/>
        <end position="71"/>
    </location>
</feature>
<dbReference type="GO" id="GO:1990961">
    <property type="term" value="P:xenobiotic detoxification by transmembrane export across the plasma membrane"/>
    <property type="evidence" value="ECO:0007669"/>
    <property type="project" value="InterPro"/>
</dbReference>
<feature type="transmembrane region" description="Helical" evidence="6">
    <location>
        <begin position="390"/>
        <end position="413"/>
    </location>
</feature>
<dbReference type="GO" id="GO:0042910">
    <property type="term" value="F:xenobiotic transmembrane transporter activity"/>
    <property type="evidence" value="ECO:0007669"/>
    <property type="project" value="InterPro"/>
</dbReference>
<keyword evidence="5 6" id="KW-0472">Membrane</keyword>
<dbReference type="KEGG" id="soe:110793132"/>
<dbReference type="NCBIfam" id="TIGR00797">
    <property type="entry name" value="matE"/>
    <property type="match status" value="1"/>
</dbReference>
<dbReference type="RefSeq" id="XP_021853667.1">
    <property type="nucleotide sequence ID" value="XM_021997975.2"/>
</dbReference>
<sequence>MENNTEGYIHLPSNDDDKSFVASENEDSDIPYIESPKDFVREFWVELKKTMYLAAPATFMGICQYSLGAITQTLAGQLSTLDLAAVSVENSVIAGFSFGVLIGMGSALETLCGQAFGAGQVEMLGIYMQRSWVILNSTALLFSLLYIFAAQILRLIGETSAISEAAGRLAIWMIPQLFAYAMVFPIIKFLQAQRKVMAMAVIAGLALVVHAFFSWLLMLKLGWGLLGGAIVLNASWWLIVVAELVYIFSGRCGEAWSGFSWMAFQDLWGFVRLSVASAVMLCLETWYFMALILFAGYLKNAEISVDALSVCVNLLGWTIMVALGFNAAVSVRVSNELGAAHPRAAKFSVMVSVIISLLVGLIMSLVLMIYRKEYPAIFTSSKEVQDIVYNLTPILAVSIAINNIQPVLSGVAIGAGWQAFVAYINVGCYYVLGIPLGLSLGYGIDLGVKGIWFGMLSGTLAQTIILIFIVYKTNWNKEASIAGERIRKWGGPHGNSDTK</sequence>
<dbReference type="OrthoDB" id="2126698at2759"/>
<evidence type="ECO:0000256" key="5">
    <source>
        <dbReference type="ARBA" id="ARBA00023136"/>
    </source>
</evidence>
<name>A0A9R0IR49_SPIOL</name>
<feature type="transmembrane region" description="Helical" evidence="6">
    <location>
        <begin position="169"/>
        <end position="190"/>
    </location>
</feature>
<accession>A0A9R0IR49</accession>
<dbReference type="AlphaFoldDB" id="A0A9R0IR49"/>
<feature type="transmembrane region" description="Helical" evidence="6">
    <location>
        <begin position="349"/>
        <end position="370"/>
    </location>
</feature>
<dbReference type="GeneID" id="110793132"/>
<dbReference type="CDD" id="cd13132">
    <property type="entry name" value="MATE_eukaryotic"/>
    <property type="match status" value="1"/>
</dbReference>